<evidence type="ECO:0000256" key="2">
    <source>
        <dbReference type="SAM" id="Phobius"/>
    </source>
</evidence>
<dbReference type="Proteomes" id="UP001241605">
    <property type="component" value="Chromosome"/>
</dbReference>
<feature type="transmembrane region" description="Helical" evidence="2">
    <location>
        <begin position="359"/>
        <end position="378"/>
    </location>
</feature>
<feature type="compositionally biased region" description="Basic and acidic residues" evidence="1">
    <location>
        <begin position="164"/>
        <end position="178"/>
    </location>
</feature>
<keyword evidence="2" id="KW-1133">Transmembrane helix</keyword>
<accession>A0ABY8QJH9</accession>
<protein>
    <submittedName>
        <fullName evidence="3">Uncharacterized protein</fullName>
    </submittedName>
</protein>
<name>A0ABY8QJH9_9RHOB</name>
<keyword evidence="2" id="KW-0472">Membrane</keyword>
<evidence type="ECO:0000313" key="3">
    <source>
        <dbReference type="EMBL" id="WGW04774.1"/>
    </source>
</evidence>
<evidence type="ECO:0000256" key="1">
    <source>
        <dbReference type="SAM" id="MobiDB-lite"/>
    </source>
</evidence>
<dbReference type="EMBL" id="CP124616">
    <property type="protein sequence ID" value="WGW04774.1"/>
    <property type="molecule type" value="Genomic_DNA"/>
</dbReference>
<keyword evidence="4" id="KW-1185">Reference proteome</keyword>
<reference evidence="3 4" key="1">
    <citation type="submission" date="2023-05" db="EMBL/GenBank/DDBJ databases">
        <title>YMD87, complete Genome.</title>
        <authorList>
            <person name="Zhang J."/>
            <person name="Xu X."/>
        </authorList>
    </citation>
    <scope>NUCLEOTIDE SEQUENCE [LARGE SCALE GENOMIC DNA]</scope>
    <source>
        <strain evidence="3 4">YMD87</strain>
    </source>
</reference>
<gene>
    <name evidence="3" type="ORF">QF118_04275</name>
</gene>
<feature type="region of interest" description="Disordered" evidence="1">
    <location>
        <begin position="164"/>
        <end position="205"/>
    </location>
</feature>
<proteinExistence type="predicted"/>
<keyword evidence="2" id="KW-0812">Transmembrane</keyword>
<dbReference type="RefSeq" id="WP_282301410.1">
    <property type="nucleotide sequence ID" value="NZ_CP124616.1"/>
</dbReference>
<evidence type="ECO:0000313" key="4">
    <source>
        <dbReference type="Proteomes" id="UP001241605"/>
    </source>
</evidence>
<feature type="transmembrane region" description="Helical" evidence="2">
    <location>
        <begin position="333"/>
        <end position="353"/>
    </location>
</feature>
<sequence length="454" mass="50005">MSNFSGAQREHLTPRAQAISTLFERHFRAEIAEALLSEKPAPRVEIPKAWLQARDQKAPPPSPAQLVLRYWGELSRNDAKKLAKRLMSEDLRTGLLLPQKDRDDLEKLVQPNAKTPMADRSQVSDQLTETLELRKIRKGDEGSFWGWLKELLKDLYPGHDGVFRDIKPTVDNDGRPEDQDTPPGPEDEPTTPPPPTSGTPGPQQIGYQTLRLNIDRVRCLRRTRGEAGDDEMAMGGVAVHGPLAYNSNPSLANGEQFGPTDLGSFSQGQREVFNPPLLAHEYDLGGLNLPHVFLPLFTLAELDPAGGFMDFLTELMTSIEAEISSYELFNLIYAYYNAISVAVLVPLTISFILTGPIGVAIVGIVGIVVGVAAIFLALGTGNRDDIFDVREIFLALTQQTLAGPPFNGTSRTDTEEMIIHGDGGRYQVDFHWQLAGQIPVLGISDQDPPVWTQP</sequence>
<organism evidence="3 4">
    <name type="scientific">Tropicibacter oceani</name>
    <dbReference type="NCBI Taxonomy" id="3058420"/>
    <lineage>
        <taxon>Bacteria</taxon>
        <taxon>Pseudomonadati</taxon>
        <taxon>Pseudomonadota</taxon>
        <taxon>Alphaproteobacteria</taxon>
        <taxon>Rhodobacterales</taxon>
        <taxon>Roseobacteraceae</taxon>
        <taxon>Tropicibacter</taxon>
    </lineage>
</organism>